<dbReference type="OrthoDB" id="435275at2759"/>
<feature type="compositionally biased region" description="Polar residues" evidence="8">
    <location>
        <begin position="1143"/>
        <end position="1160"/>
    </location>
</feature>
<evidence type="ECO:0000256" key="4">
    <source>
        <dbReference type="ARBA" id="ARBA00023163"/>
    </source>
</evidence>
<feature type="region of interest" description="Disordered" evidence="8">
    <location>
        <begin position="75"/>
        <end position="103"/>
    </location>
</feature>
<dbReference type="Pfam" id="PF10513">
    <property type="entry name" value="EPL1"/>
    <property type="match status" value="1"/>
</dbReference>
<feature type="compositionally biased region" description="Basic residues" evidence="8">
    <location>
        <begin position="1218"/>
        <end position="1235"/>
    </location>
</feature>
<feature type="region of interest" description="Disordered" evidence="8">
    <location>
        <begin position="172"/>
        <end position="214"/>
    </location>
</feature>
<evidence type="ECO:0000256" key="5">
    <source>
        <dbReference type="ARBA" id="ARBA00023242"/>
    </source>
</evidence>
<evidence type="ECO:0000313" key="10">
    <source>
        <dbReference type="EMBL" id="OMJ27710.1"/>
    </source>
</evidence>
<reference evidence="11" key="1">
    <citation type="submission" date="2017-01" db="EMBL/GenBank/DDBJ databases">
        <authorList>
            <person name="Wang Y."/>
            <person name="White M."/>
            <person name="Kvist S."/>
            <person name="Moncalvo J.-M."/>
        </authorList>
    </citation>
    <scope>NUCLEOTIDE SEQUENCE [LARGE SCALE GENOMIC DNA]</scope>
    <source>
        <strain evidence="11">ID-206-W2</strain>
    </source>
</reference>
<comment type="caution">
    <text evidence="10">The sequence shown here is derived from an EMBL/GenBank/DDBJ whole genome shotgun (WGS) entry which is preliminary data.</text>
</comment>
<protein>
    <recommendedName>
        <fullName evidence="7">Enhancer of polycomb-like protein</fullName>
    </recommendedName>
</protein>
<accession>A0A1R1YLH0</accession>
<comment type="function">
    <text evidence="6">Component of the NuA4 histone acetyltransferase complex which is involved in transcriptional activation of selected genes principally by acetylation of nucleosomal histone H4 and H2A. The NuA4 complex is also involved in DNA repair. Involved in gene silencing by neighboring heterochromatin, blockage of the silencing spreading along the chromosome, and required for cell cycle progression through G2/M.</text>
</comment>
<feature type="domain" description="Enhancer of polycomb-like N-terminal" evidence="9">
    <location>
        <begin position="10"/>
        <end position="244"/>
    </location>
</feature>
<keyword evidence="5 7" id="KW-0539">Nucleus</keyword>
<evidence type="ECO:0000256" key="3">
    <source>
        <dbReference type="ARBA" id="ARBA00023015"/>
    </source>
</evidence>
<feature type="region of interest" description="Disordered" evidence="8">
    <location>
        <begin position="707"/>
        <end position="734"/>
    </location>
</feature>
<feature type="region of interest" description="Disordered" evidence="8">
    <location>
        <begin position="971"/>
        <end position="1011"/>
    </location>
</feature>
<feature type="region of interest" description="Disordered" evidence="8">
    <location>
        <begin position="762"/>
        <end position="781"/>
    </location>
</feature>
<comment type="subcellular location">
    <subcellularLocation>
        <location evidence="1 7">Nucleus</location>
    </subcellularLocation>
</comment>
<keyword evidence="4 7" id="KW-0804">Transcription</keyword>
<evidence type="ECO:0000313" key="11">
    <source>
        <dbReference type="Proteomes" id="UP000187429"/>
    </source>
</evidence>
<evidence type="ECO:0000256" key="8">
    <source>
        <dbReference type="SAM" id="MobiDB-lite"/>
    </source>
</evidence>
<sequence length="1235" mass="139106">MKSTSAQRFRARKIDLKKPLSIYLASELTDLDNEDLNRTLEIETGVEKEEEAEHHLQAAISAAHAAISGSAYSSRKSHSLKNSDSNINDTSSSNNSSSIPSVYIPTPITIKDPSLKEKWYSKPAPLPKNRIRSILTIEDVCGPMYCMDEEDEKWLNSYNEKIQLEIEKIKASLDPTSDTPPKKKAKLDKPSTTTPKKQPKSKYKLKKELEDSELSTHPNYPAIAAAKSKLLTEDKFELLMDQLEAVSIDMVFLSPDDFPPLQNLVSLADSKGFPLSQDAETVFDYWKSKRALSHFNPIMPFLKTDDPSKTSTDPYVCFRKREVKQLRKTRRADIKAADQLQKLQINLVCATQLLESIVSREKLKRKFLQTTKKSIEQRSLVLALRRHYGIPINSSNDLFSQKSIQNFTNRKRSSAFLENDSSFNDDGSSSLFENSSSSLKKNSIKISDLSDSDQLNPKHLNKSNGFINGEYNSSSTSLKSHKHKKLSIDSSSNLLSSSERRNISLVDVPVYSVSKRVRDILEKIKQKSKKNIESTRQFIDSSSIPYSIFPENHTSGKFKPLNKTNIFNSEITRKINSNLVNVNFNNVPYVRIRQGRLGRLFLDQYLPPKNVVNNSSIFNKSNINNLPFYNNSEQFLFRNSLLKKLDSNKLNITDHQTVYQPNKPNNNNTPFSPKQNIFGFNKLTNYRFGSNSNDYRDILNKHISSLSNDAHSEDNPLNNHTPSPSNAIYNNADDNESDEFNNMVRIAFSFASLNPLNIPAHSSANQSSIPSFDGTQPKNYENTFLQHDDVSFEDPNSNSNLPFRNLSNNNIQPNSVNRSINAANNFSNSIISNQSINSLQKKGMQTEPFNNPINANESNIFINKIIPQNNIQNKQAPNQFQPNPQQVYQQQLRMQMHLQAYMQFELNKQVQLQMQASKNPNTPEAKAHLQQMQLTAQKLIMQQQYLQNQSKNIVSNIVNINPQPIPIPPFPVHPQFVIPPQHQPQNQALQQGQQQPQLQPIPIPPPLTHTSVLAPTIFPQKVEPLDTFSADSAEPNSKKPNLDTHTSENNQSSSSQLTSESNVTAISHTPSIQLKEPTIESSSQLPSTKSEANFQNKIPLQIQSSADYSTSITNSNITEVRDSGSETDTDNEVANSIPDRSSRLPTSLTNRLQPSKAANGNFSIKNSISAILLDSNNKLNEFNATSSFSNDDIIAKELGDKSFIDGSPKKTKNIIQYKSKHNKQKAKRHNGLKST</sequence>
<feature type="compositionally biased region" description="Low complexity" evidence="8">
    <location>
        <begin position="973"/>
        <end position="998"/>
    </location>
</feature>
<evidence type="ECO:0000256" key="6">
    <source>
        <dbReference type="ARBA" id="ARBA00025513"/>
    </source>
</evidence>
<feature type="region of interest" description="Disordered" evidence="8">
    <location>
        <begin position="1202"/>
        <end position="1235"/>
    </location>
</feature>
<evidence type="ECO:0000256" key="2">
    <source>
        <dbReference type="ARBA" id="ARBA00008035"/>
    </source>
</evidence>
<dbReference type="AlphaFoldDB" id="A0A1R1YLH0"/>
<dbReference type="EMBL" id="LSSM01000874">
    <property type="protein sequence ID" value="OMJ27710.1"/>
    <property type="molecule type" value="Genomic_DNA"/>
</dbReference>
<comment type="similarity">
    <text evidence="2 7">Belongs to the enhancer of polycomb family.</text>
</comment>
<name>A0A1R1YLH0_9FUNG</name>
<proteinExistence type="inferred from homology"/>
<evidence type="ECO:0000256" key="1">
    <source>
        <dbReference type="ARBA" id="ARBA00004123"/>
    </source>
</evidence>
<dbReference type="Proteomes" id="UP000187429">
    <property type="component" value="Unassembled WGS sequence"/>
</dbReference>
<feature type="compositionally biased region" description="Basic and acidic residues" evidence="8">
    <location>
        <begin position="1036"/>
        <end position="1046"/>
    </location>
</feature>
<dbReference type="PANTHER" id="PTHR14898">
    <property type="entry name" value="ENHANCER OF POLYCOMB"/>
    <property type="match status" value="1"/>
</dbReference>
<dbReference type="InterPro" id="IPR019542">
    <property type="entry name" value="Enhancer_polycomb-like_N"/>
</dbReference>
<dbReference type="GO" id="GO:0035267">
    <property type="term" value="C:NuA4 histone acetyltransferase complex"/>
    <property type="evidence" value="ECO:0007669"/>
    <property type="project" value="InterPro"/>
</dbReference>
<feature type="compositionally biased region" description="Polar residues" evidence="8">
    <location>
        <begin position="707"/>
        <end position="729"/>
    </location>
</feature>
<feature type="compositionally biased region" description="Polar residues" evidence="8">
    <location>
        <begin position="1062"/>
        <end position="1072"/>
    </location>
</feature>
<evidence type="ECO:0000259" key="9">
    <source>
        <dbReference type="Pfam" id="PF10513"/>
    </source>
</evidence>
<gene>
    <name evidence="10" type="ORF">AYI69_g2856</name>
</gene>
<feature type="compositionally biased region" description="Low complexity" evidence="8">
    <location>
        <begin position="1047"/>
        <end position="1061"/>
    </location>
</feature>
<feature type="region of interest" description="Disordered" evidence="8">
    <location>
        <begin position="1120"/>
        <end position="1160"/>
    </location>
</feature>
<dbReference type="GO" id="GO:0005634">
    <property type="term" value="C:nucleus"/>
    <property type="evidence" value="ECO:0007669"/>
    <property type="project" value="UniProtKB-SubCell"/>
</dbReference>
<dbReference type="GO" id="GO:0006357">
    <property type="term" value="P:regulation of transcription by RNA polymerase II"/>
    <property type="evidence" value="ECO:0007669"/>
    <property type="project" value="InterPro"/>
</dbReference>
<evidence type="ECO:0000256" key="7">
    <source>
        <dbReference type="RuleBase" id="RU361124"/>
    </source>
</evidence>
<keyword evidence="3 7" id="KW-0805">Transcription regulation</keyword>
<organism evidence="10 11">
    <name type="scientific">Smittium culicis</name>
    <dbReference type="NCBI Taxonomy" id="133412"/>
    <lineage>
        <taxon>Eukaryota</taxon>
        <taxon>Fungi</taxon>
        <taxon>Fungi incertae sedis</taxon>
        <taxon>Zoopagomycota</taxon>
        <taxon>Kickxellomycotina</taxon>
        <taxon>Harpellomycetes</taxon>
        <taxon>Harpellales</taxon>
        <taxon>Legeriomycetaceae</taxon>
        <taxon>Smittium</taxon>
    </lineage>
</organism>
<dbReference type="InterPro" id="IPR024943">
    <property type="entry name" value="Enhancer_polycomb"/>
</dbReference>
<feature type="compositionally biased region" description="Polar residues" evidence="8">
    <location>
        <begin position="1079"/>
        <end position="1090"/>
    </location>
</feature>
<feature type="compositionally biased region" description="Low complexity" evidence="8">
    <location>
        <begin position="82"/>
        <end position="101"/>
    </location>
</feature>
<keyword evidence="11" id="KW-1185">Reference proteome</keyword>
<feature type="region of interest" description="Disordered" evidence="8">
    <location>
        <begin position="1028"/>
        <end position="1090"/>
    </location>
</feature>